<dbReference type="Gene3D" id="2.60.120.260">
    <property type="entry name" value="Galactose-binding domain-like"/>
    <property type="match status" value="1"/>
</dbReference>
<dbReference type="AlphaFoldDB" id="A0A4R3VBM5"/>
<reference evidence="2 3" key="1">
    <citation type="submission" date="2019-03" db="EMBL/GenBank/DDBJ databases">
        <title>Genomic Encyclopedia of Type Strains, Phase IV (KMG-IV): sequencing the most valuable type-strain genomes for metagenomic binning, comparative biology and taxonomic classification.</title>
        <authorList>
            <person name="Goeker M."/>
        </authorList>
    </citation>
    <scope>NUCLEOTIDE SEQUENCE [LARGE SCALE GENOMIC DNA]</scope>
    <source>
        <strain evidence="2 3">DSM 654</strain>
    </source>
</reference>
<accession>A0A4R3VBM5</accession>
<dbReference type="Proteomes" id="UP000295110">
    <property type="component" value="Unassembled WGS sequence"/>
</dbReference>
<gene>
    <name evidence="2" type="ORF">EV671_1007151</name>
</gene>
<feature type="signal peptide" evidence="1">
    <location>
        <begin position="1"/>
        <end position="20"/>
    </location>
</feature>
<feature type="chain" id="PRO_5020786944" evidence="1">
    <location>
        <begin position="21"/>
        <end position="189"/>
    </location>
</feature>
<evidence type="ECO:0000313" key="2">
    <source>
        <dbReference type="EMBL" id="TCV01022.1"/>
    </source>
</evidence>
<evidence type="ECO:0000313" key="3">
    <source>
        <dbReference type="Proteomes" id="UP000295110"/>
    </source>
</evidence>
<comment type="caution">
    <text evidence="2">The sequence shown here is derived from an EMBL/GenBank/DDBJ whole genome shotgun (WGS) entry which is preliminary data.</text>
</comment>
<keyword evidence="1" id="KW-0732">Signal</keyword>
<organism evidence="2 3">
    <name type="scientific">Roseateles saccharophilus</name>
    <name type="common">Pseudomonas saccharophila</name>
    <dbReference type="NCBI Taxonomy" id="304"/>
    <lineage>
        <taxon>Bacteria</taxon>
        <taxon>Pseudomonadati</taxon>
        <taxon>Pseudomonadota</taxon>
        <taxon>Betaproteobacteria</taxon>
        <taxon>Burkholderiales</taxon>
        <taxon>Sphaerotilaceae</taxon>
        <taxon>Roseateles</taxon>
    </lineage>
</organism>
<name>A0A4R3VBM5_ROSSA</name>
<dbReference type="EMBL" id="SMBU01000007">
    <property type="protein sequence ID" value="TCV01022.1"/>
    <property type="molecule type" value="Genomic_DNA"/>
</dbReference>
<dbReference type="OrthoDB" id="8365150at2"/>
<evidence type="ECO:0000256" key="1">
    <source>
        <dbReference type="SAM" id="SignalP"/>
    </source>
</evidence>
<sequence>MKTYALVAAIGVGVLATALARPTGLPAGWQQSGDAQTCAGRVVAVDGAPSPRAFSIDCKPGTSGFSSLMQQIAGTDYAGKRVRLSAELRADRLAAWGGLWMRVDSGQRVAAFDNMYERPLRGSFGWQRAEVVLDVPADATALSFGFLLNGPGQLQATHFQLDIVAQDVATTGGPGAPVLPRQPSHLTPP</sequence>
<proteinExistence type="predicted"/>
<protein>
    <submittedName>
        <fullName evidence="2">Uncharacterized protein</fullName>
    </submittedName>
</protein>
<dbReference type="RefSeq" id="WP_132570860.1">
    <property type="nucleotide sequence ID" value="NZ_CBCSGL010000009.1"/>
</dbReference>
<keyword evidence="3" id="KW-1185">Reference proteome</keyword>